<feature type="transmembrane region" description="Helical" evidence="8">
    <location>
        <begin position="256"/>
        <end position="277"/>
    </location>
</feature>
<gene>
    <name evidence="9" type="ORF">GBAR_LOCUS12396</name>
</gene>
<evidence type="ECO:0000313" key="10">
    <source>
        <dbReference type="Proteomes" id="UP001174909"/>
    </source>
</evidence>
<feature type="transmembrane region" description="Helical" evidence="8">
    <location>
        <begin position="130"/>
        <end position="155"/>
    </location>
</feature>
<dbReference type="Proteomes" id="UP001174909">
    <property type="component" value="Unassembled WGS sequence"/>
</dbReference>
<protein>
    <submittedName>
        <fullName evidence="9">Stimulated by retinoic acid gene 6 protein-like</fullName>
    </submittedName>
</protein>
<feature type="transmembrane region" description="Helical" evidence="8">
    <location>
        <begin position="372"/>
        <end position="404"/>
    </location>
</feature>
<feature type="transmembrane region" description="Helical" evidence="8">
    <location>
        <begin position="551"/>
        <end position="571"/>
    </location>
</feature>
<evidence type="ECO:0000256" key="7">
    <source>
        <dbReference type="ARBA" id="ARBA00023170"/>
    </source>
</evidence>
<keyword evidence="4 8" id="KW-0812">Transmembrane</keyword>
<keyword evidence="3" id="KW-1003">Cell membrane</keyword>
<evidence type="ECO:0000256" key="4">
    <source>
        <dbReference type="ARBA" id="ARBA00022692"/>
    </source>
</evidence>
<proteinExistence type="predicted"/>
<organism evidence="9 10">
    <name type="scientific">Geodia barretti</name>
    <name type="common">Barrett's horny sponge</name>
    <dbReference type="NCBI Taxonomy" id="519541"/>
    <lineage>
        <taxon>Eukaryota</taxon>
        <taxon>Metazoa</taxon>
        <taxon>Porifera</taxon>
        <taxon>Demospongiae</taxon>
        <taxon>Heteroscleromorpha</taxon>
        <taxon>Tetractinellida</taxon>
        <taxon>Astrophorina</taxon>
        <taxon>Geodiidae</taxon>
        <taxon>Geodia</taxon>
    </lineage>
</organism>
<accession>A0AA35S195</accession>
<dbReference type="InterPro" id="IPR026612">
    <property type="entry name" value="STRA6-like"/>
</dbReference>
<dbReference type="GO" id="GO:0038023">
    <property type="term" value="F:signaling receptor activity"/>
    <property type="evidence" value="ECO:0007669"/>
    <property type="project" value="InterPro"/>
</dbReference>
<reference evidence="9" key="1">
    <citation type="submission" date="2023-03" db="EMBL/GenBank/DDBJ databases">
        <authorList>
            <person name="Steffen K."/>
            <person name="Cardenas P."/>
        </authorList>
    </citation>
    <scope>NUCLEOTIDE SEQUENCE</scope>
</reference>
<evidence type="ECO:0000313" key="9">
    <source>
        <dbReference type="EMBL" id="CAI8020778.1"/>
    </source>
</evidence>
<comment type="caution">
    <text evidence="9">The sequence shown here is derived from an EMBL/GenBank/DDBJ whole genome shotgun (WGS) entry which is preliminary data.</text>
</comment>
<dbReference type="GO" id="GO:0071939">
    <property type="term" value="P:vitamin A import into cell"/>
    <property type="evidence" value="ECO:0007669"/>
    <property type="project" value="TreeGrafter"/>
</dbReference>
<feature type="transmembrane region" description="Helical" evidence="8">
    <location>
        <begin position="95"/>
        <end position="118"/>
    </location>
</feature>
<evidence type="ECO:0000256" key="5">
    <source>
        <dbReference type="ARBA" id="ARBA00022989"/>
    </source>
</evidence>
<keyword evidence="2" id="KW-0813">Transport</keyword>
<dbReference type="Pfam" id="PF14752">
    <property type="entry name" value="RBP_receptor"/>
    <property type="match status" value="3"/>
</dbReference>
<dbReference type="PANTHER" id="PTHR21444">
    <property type="entry name" value="COILED-COIL DOMAIN-CONTAINING PROTEIN 180"/>
    <property type="match status" value="1"/>
</dbReference>
<evidence type="ECO:0000256" key="2">
    <source>
        <dbReference type="ARBA" id="ARBA00022448"/>
    </source>
</evidence>
<dbReference type="AlphaFoldDB" id="A0AA35S195"/>
<feature type="transmembrane region" description="Helical" evidence="8">
    <location>
        <begin position="471"/>
        <end position="488"/>
    </location>
</feature>
<feature type="transmembrane region" description="Helical" evidence="8">
    <location>
        <begin position="304"/>
        <end position="326"/>
    </location>
</feature>
<evidence type="ECO:0000256" key="8">
    <source>
        <dbReference type="SAM" id="Phobius"/>
    </source>
</evidence>
<evidence type="ECO:0000256" key="6">
    <source>
        <dbReference type="ARBA" id="ARBA00023136"/>
    </source>
</evidence>
<feature type="transmembrane region" description="Helical" evidence="8">
    <location>
        <begin position="577"/>
        <end position="593"/>
    </location>
</feature>
<dbReference type="GO" id="GO:0034632">
    <property type="term" value="F:retinol transmembrane transporter activity"/>
    <property type="evidence" value="ECO:0007669"/>
    <property type="project" value="InterPro"/>
</dbReference>
<feature type="transmembrane region" description="Helical" evidence="8">
    <location>
        <begin position="6"/>
        <end position="28"/>
    </location>
</feature>
<keyword evidence="10" id="KW-1185">Reference proteome</keyword>
<keyword evidence="7" id="KW-0675">Receptor</keyword>
<evidence type="ECO:0000256" key="1">
    <source>
        <dbReference type="ARBA" id="ARBA00004651"/>
    </source>
</evidence>
<feature type="transmembrane region" description="Helical" evidence="8">
    <location>
        <begin position="175"/>
        <end position="193"/>
    </location>
</feature>
<keyword evidence="6 8" id="KW-0472">Membrane</keyword>
<dbReference type="GO" id="GO:0005886">
    <property type="term" value="C:plasma membrane"/>
    <property type="evidence" value="ECO:0007669"/>
    <property type="project" value="UniProtKB-SubCell"/>
</dbReference>
<evidence type="ECO:0000256" key="3">
    <source>
        <dbReference type="ARBA" id="ARBA00022475"/>
    </source>
</evidence>
<dbReference type="EMBL" id="CASHTH010001847">
    <property type="protein sequence ID" value="CAI8020778.1"/>
    <property type="molecule type" value="Genomic_DNA"/>
</dbReference>
<sequence>MDCEALLSGYGFCFFILICSSIVILAVLSFSTHRKNLCLECCSGRPGLYSPVDLLHRGPHRLIYAVIFGAMSDQFLNLALIGGGSVFSTIITNPYALAICDVAISNVLSVLLLCLLYGPLFACVNTPRPLLGHITGLLYLLLIATFETYTGVVYIQCDGATYDEGQMTLVILTYLPSYMFYVILIAWFIYEIVNDVAIAKRGRGILFTHKKNAYLYKYTGHLLRKKVVPADRWSRWQKFKALFWVYEKDFRFPLRLVAPLVVMIVLNFKLFFLVVYWTDTTSATLIELFTSNNAIAKQLRSASLAGAVLAGLMAMGVCGVLLLQFAATVQLTVLWIPVVLFAHKLMCKFVFLENDTGGKFLSITNRNGFNCFSYFVFLYNGIVGFVAAILRVLLGLLFGTLLLFRLDQNIMMDHFKFADLGHKTYLGFLYLEHTYNNPVANAFVALLTDGGDQEDKYSLKRPPGRNRRIRNRWLVAYTLMNNPGLIPLRASQMEAQRDGVGFRFPLRFLAPLIVMITINFKLFFVVVYAAHFVSPLTDFRVWRVTDIEKGTVTLAILSGLIAMGMCGVLLLQFVATVQVLLGLLFGTLLLFRLDQNIMMDHFKFADLGHQIYLGFLYLEHTYNNPVANTFVALLTDGGDQEEKGDRSGLNRPGGRNRRIRNRWLVAYTLINNPGLIPLRASQMEAQGEGGAEVKEHYEPIVLIPGIH</sequence>
<dbReference type="PANTHER" id="PTHR21444:SF15">
    <property type="entry name" value="RECEPTOR FOR RETINOL UPTAKE STRA6"/>
    <property type="match status" value="1"/>
</dbReference>
<feature type="transmembrane region" description="Helical" evidence="8">
    <location>
        <begin position="508"/>
        <end position="530"/>
    </location>
</feature>
<keyword evidence="5 8" id="KW-1133">Transmembrane helix</keyword>
<feature type="transmembrane region" description="Helical" evidence="8">
    <location>
        <begin position="333"/>
        <end position="352"/>
    </location>
</feature>
<comment type="subcellular location">
    <subcellularLocation>
        <location evidence="1">Cell membrane</location>
        <topology evidence="1">Multi-pass membrane protein</topology>
    </subcellularLocation>
</comment>
<name>A0AA35S195_GEOBA</name>